<feature type="chain" id="PRO_5008649540" evidence="3">
    <location>
        <begin position="28"/>
        <end position="542"/>
    </location>
</feature>
<organism evidence="6 7">
    <name type="scientific">Paenibacillus pectinilyticus</name>
    <dbReference type="NCBI Taxonomy" id="512399"/>
    <lineage>
        <taxon>Bacteria</taxon>
        <taxon>Bacillati</taxon>
        <taxon>Bacillota</taxon>
        <taxon>Bacilli</taxon>
        <taxon>Bacillales</taxon>
        <taxon>Paenibacillaceae</taxon>
        <taxon>Paenibacillus</taxon>
    </lineage>
</organism>
<evidence type="ECO:0000256" key="3">
    <source>
        <dbReference type="SAM" id="SignalP"/>
    </source>
</evidence>
<feature type="signal peptide" evidence="3">
    <location>
        <begin position="1"/>
        <end position="27"/>
    </location>
</feature>
<evidence type="ECO:0000313" key="6">
    <source>
        <dbReference type="EMBL" id="OCT11981.1"/>
    </source>
</evidence>
<dbReference type="Pfam" id="PF01436">
    <property type="entry name" value="NHL"/>
    <property type="match status" value="3"/>
</dbReference>
<dbReference type="Gene3D" id="3.30.457.10">
    <property type="entry name" value="Copper amine oxidase-like, N-terminal domain"/>
    <property type="match status" value="1"/>
</dbReference>
<feature type="repeat" description="NHL" evidence="2">
    <location>
        <begin position="179"/>
        <end position="215"/>
    </location>
</feature>
<dbReference type="SUPFAM" id="SSF55383">
    <property type="entry name" value="Copper amine oxidase, domain N"/>
    <property type="match status" value="2"/>
</dbReference>
<feature type="repeat" description="NHL" evidence="2">
    <location>
        <begin position="252"/>
        <end position="282"/>
    </location>
</feature>
<dbReference type="AlphaFoldDB" id="A0A1C0ZV47"/>
<proteinExistence type="predicted"/>
<feature type="repeat" description="NHL" evidence="2">
    <location>
        <begin position="375"/>
        <end position="406"/>
    </location>
</feature>
<dbReference type="Pfam" id="PF25021">
    <property type="entry name" value="TEN_NHL"/>
    <property type="match status" value="1"/>
</dbReference>
<protein>
    <submittedName>
        <fullName evidence="6">Copper amine oxidase</fullName>
    </submittedName>
</protein>
<dbReference type="InterPro" id="IPR056822">
    <property type="entry name" value="TEN_NHL"/>
</dbReference>
<evidence type="ECO:0000256" key="2">
    <source>
        <dbReference type="PROSITE-ProRule" id="PRU00504"/>
    </source>
</evidence>
<dbReference type="Proteomes" id="UP000093309">
    <property type="component" value="Unassembled WGS sequence"/>
</dbReference>
<dbReference type="SUPFAM" id="SSF101898">
    <property type="entry name" value="NHL repeat"/>
    <property type="match status" value="1"/>
</dbReference>
<dbReference type="InterPro" id="IPR036582">
    <property type="entry name" value="Mao_N_sf"/>
</dbReference>
<dbReference type="InterPro" id="IPR001258">
    <property type="entry name" value="NHL_repeat"/>
</dbReference>
<dbReference type="Pfam" id="PF07833">
    <property type="entry name" value="Cu_amine_oxidN1"/>
    <property type="match status" value="1"/>
</dbReference>
<comment type="caution">
    <text evidence="6">The sequence shown here is derived from an EMBL/GenBank/DDBJ whole genome shotgun (WGS) entry which is preliminary data.</text>
</comment>
<keyword evidence="3" id="KW-0732">Signal</keyword>
<dbReference type="PROSITE" id="PS51125">
    <property type="entry name" value="NHL"/>
    <property type="match status" value="4"/>
</dbReference>
<feature type="domain" description="Copper amine oxidase-like N-terminal" evidence="4">
    <location>
        <begin position="423"/>
        <end position="534"/>
    </location>
</feature>
<reference evidence="7" key="1">
    <citation type="submission" date="2016-05" db="EMBL/GenBank/DDBJ databases">
        <title>Paenibacillus oryzae. sp. nov., isolated from the rice root.</title>
        <authorList>
            <person name="Zhang J."/>
            <person name="Zhang X."/>
        </authorList>
    </citation>
    <scope>NUCLEOTIDE SEQUENCE [LARGE SCALE GENOMIC DNA]</scope>
    <source>
        <strain evidence="7">KCTC13222</strain>
    </source>
</reference>
<dbReference type="EMBL" id="LYPC01000027">
    <property type="protein sequence ID" value="OCT11981.1"/>
    <property type="molecule type" value="Genomic_DNA"/>
</dbReference>
<sequence length="542" mass="56830">MPMKPLKQIVFSSIIVASLLGSSSAWAAGLDADALKTGNGQILSDVSTLAGIGEFEDTDGASLEAAFRAPGSVLQMTDGSLLIADTRNHVIRKVNGGQVITFAGPEVAILKNSQGFPTGGLLDGKASEAFFNEPSGLAQDAKGNVYVADAGNNAIRKIDASGMVSTVAGNGVPGNKDGKGAAASFNHPSDIAVTADGTIYVADSLNHAIRKITTDGQVTTLTASASRVIQIRPGEASFAGDFNDGALAKAAFNEPSGLALDSKGNLFVSDTGNQRIRYIDFGTGLVTTVAGSTPTVTTSSIYGKNELYAEGDFADGEALKSKFDFPKGLAVTSEGGLIIADSLNHSVRYLLNGKVTTLAGTLQTGETDGVEQAAQFYNPTDVLVTTQGNLIVADASNNKIRKITPYQLPSSISNDGKVKVVSGTKLISFDAQPEIQDGRTMVPVRAISETFGYKVTYVERAGKSVVQLSKDDLTVELTIGETGIVKKQTGAADRKIETDVAPYVKQDRTYVPVRFFAEQIGLDVQWDAAHQTAILRTKSFVK</sequence>
<dbReference type="STRING" id="512399.A8709_29430"/>
<feature type="domain" description="Teneurin NHL" evidence="5">
    <location>
        <begin position="124"/>
        <end position="170"/>
    </location>
</feature>
<evidence type="ECO:0000259" key="5">
    <source>
        <dbReference type="Pfam" id="PF25021"/>
    </source>
</evidence>
<keyword evidence="1" id="KW-0677">Repeat</keyword>
<name>A0A1C0ZV47_9BACL</name>
<dbReference type="Gene3D" id="2.120.10.30">
    <property type="entry name" value="TolB, C-terminal domain"/>
    <property type="match status" value="4"/>
</dbReference>
<dbReference type="PANTHER" id="PTHR13833">
    <property type="match status" value="1"/>
</dbReference>
<keyword evidence="7" id="KW-1185">Reference proteome</keyword>
<evidence type="ECO:0000256" key="1">
    <source>
        <dbReference type="ARBA" id="ARBA00022737"/>
    </source>
</evidence>
<dbReference type="InterPro" id="IPR012854">
    <property type="entry name" value="Cu_amine_oxidase-like_N"/>
</dbReference>
<dbReference type="PANTHER" id="PTHR13833:SF71">
    <property type="entry name" value="NHL DOMAIN-CONTAINING PROTEIN"/>
    <property type="match status" value="1"/>
</dbReference>
<evidence type="ECO:0000313" key="7">
    <source>
        <dbReference type="Proteomes" id="UP000093309"/>
    </source>
</evidence>
<evidence type="ECO:0000259" key="4">
    <source>
        <dbReference type="Pfam" id="PF07833"/>
    </source>
</evidence>
<accession>A0A1C0ZV47</accession>
<dbReference type="OrthoDB" id="9799230at2"/>
<dbReference type="InterPro" id="IPR011042">
    <property type="entry name" value="6-blade_b-propeller_TolB-like"/>
</dbReference>
<feature type="repeat" description="NHL" evidence="2">
    <location>
        <begin position="131"/>
        <end position="161"/>
    </location>
</feature>
<gene>
    <name evidence="6" type="ORF">A8709_29430</name>
</gene>